<feature type="transmembrane region" description="Helical" evidence="7">
    <location>
        <begin position="132"/>
        <end position="152"/>
    </location>
</feature>
<proteinExistence type="inferred from homology"/>
<feature type="transmembrane region" description="Helical" evidence="7">
    <location>
        <begin position="287"/>
        <end position="308"/>
    </location>
</feature>
<feature type="transmembrane region" description="Helical" evidence="7">
    <location>
        <begin position="428"/>
        <end position="448"/>
    </location>
</feature>
<feature type="transmembrane region" description="Helical" evidence="7">
    <location>
        <begin position="105"/>
        <end position="125"/>
    </location>
</feature>
<keyword evidence="5 7" id="KW-0472">Membrane</keyword>
<evidence type="ECO:0000256" key="1">
    <source>
        <dbReference type="ARBA" id="ARBA00004141"/>
    </source>
</evidence>
<dbReference type="KEGG" id="ccp:CHC_T00006213001"/>
<dbReference type="PhylomeDB" id="R7QMS0"/>
<dbReference type="OrthoDB" id="6770063at2759"/>
<evidence type="ECO:0000256" key="3">
    <source>
        <dbReference type="ARBA" id="ARBA00022692"/>
    </source>
</evidence>
<feature type="transmembrane region" description="Helical" evidence="7">
    <location>
        <begin position="63"/>
        <end position="85"/>
    </location>
</feature>
<evidence type="ECO:0000256" key="5">
    <source>
        <dbReference type="ARBA" id="ARBA00023136"/>
    </source>
</evidence>
<dbReference type="OMA" id="CTINMIN"/>
<dbReference type="Pfam" id="PF07690">
    <property type="entry name" value="MFS_1"/>
    <property type="match status" value="1"/>
</dbReference>
<feature type="transmembrane region" description="Helical" evidence="7">
    <location>
        <begin position="222"/>
        <end position="242"/>
    </location>
</feature>
<dbReference type="InterPro" id="IPR044770">
    <property type="entry name" value="MFS_spinster-like"/>
</dbReference>
<evidence type="ECO:0000313" key="9">
    <source>
        <dbReference type="EMBL" id="CDF38781.1"/>
    </source>
</evidence>
<comment type="similarity">
    <text evidence="6">Belongs to the major facilitator superfamily. Spinster (TC 2.A.1.49) family.</text>
</comment>
<feature type="transmembrane region" description="Helical" evidence="7">
    <location>
        <begin position="363"/>
        <end position="384"/>
    </location>
</feature>
<evidence type="ECO:0000256" key="7">
    <source>
        <dbReference type="SAM" id="Phobius"/>
    </source>
</evidence>
<dbReference type="InterPro" id="IPR036259">
    <property type="entry name" value="MFS_trans_sf"/>
</dbReference>
<evidence type="ECO:0000256" key="2">
    <source>
        <dbReference type="ARBA" id="ARBA00022448"/>
    </source>
</evidence>
<dbReference type="InterPro" id="IPR020846">
    <property type="entry name" value="MFS_dom"/>
</dbReference>
<accession>R7QMS0</accession>
<keyword evidence="3 7" id="KW-0812">Transmembrane</keyword>
<dbReference type="Gramene" id="CDF38781">
    <property type="protein sequence ID" value="CDF38781"/>
    <property type="gene ID" value="CHC_T00006213001"/>
</dbReference>
<evidence type="ECO:0000259" key="8">
    <source>
        <dbReference type="PROSITE" id="PS50850"/>
    </source>
</evidence>
<feature type="transmembrane region" description="Helical" evidence="7">
    <location>
        <begin position="468"/>
        <end position="486"/>
    </location>
</feature>
<keyword evidence="10" id="KW-1185">Reference proteome</keyword>
<dbReference type="PROSITE" id="PS50850">
    <property type="entry name" value="MFS"/>
    <property type="match status" value="1"/>
</dbReference>
<sequence length="539" mass="58356">MATSTSRRTENAHTCSTRTSTVPLVQYSATPFCCHRTPTSPPSPQRPCTACKRTSMALTKGQTVALLFTISLFNYIDRWSVAGILNDLQAPLKKGGFGLTDTQGGLVTSVFIVTYMILSPVFGYFGDRVPRIPLLFCGILGWSVAGLFASFAEFYWQFLVFRALVGVGEASYAVLAPTIIADLYSGTERTRVLGLYSASVPLGSAMGYIYAGEVARVLEWRWAFRFTPFIGVLLACILLFLVTEPARGDADGVALAPSGSDSKILERETGISGFFDDAVEIWRVKSFFWSTFGAVGMTFTAGALAQWSTALLQRVNCDPGDEFCEATITRTFGLVSIVGGVAGCLLGPFLARIYARKDPSGDAMVSGICLLIATPFVFLAIYFSPNKYSLTWLFILLAETLVSVTWPLLTAIQLSVVPPSQRNTANGIALTVSHVFGDSVSPIAVGVFADKLHANGEGLSRAVSLQQSLYMCVTASFVGGFFFILCSRTLQKDREAALAHVDNGYREVEALEEPSRVHLVAAEIETVQASQASPFLCRW</sequence>
<feature type="domain" description="Major facilitator superfamily (MFS) profile" evidence="8">
    <location>
        <begin position="66"/>
        <end position="491"/>
    </location>
</feature>
<gene>
    <name evidence="9" type="ORF">CHC_T00006213001</name>
</gene>
<feature type="transmembrane region" description="Helical" evidence="7">
    <location>
        <begin position="328"/>
        <end position="351"/>
    </location>
</feature>
<feature type="transmembrane region" description="Helical" evidence="7">
    <location>
        <begin position="192"/>
        <end position="210"/>
    </location>
</feature>
<name>R7QMS0_CHOCR</name>
<dbReference type="RefSeq" id="XP_005718686.1">
    <property type="nucleotide sequence ID" value="XM_005718629.1"/>
</dbReference>
<dbReference type="PANTHER" id="PTHR23505:SF79">
    <property type="entry name" value="PROTEIN SPINSTER"/>
    <property type="match status" value="1"/>
</dbReference>
<dbReference type="SUPFAM" id="SSF103473">
    <property type="entry name" value="MFS general substrate transporter"/>
    <property type="match status" value="1"/>
</dbReference>
<evidence type="ECO:0000313" key="10">
    <source>
        <dbReference type="Proteomes" id="UP000012073"/>
    </source>
</evidence>
<feature type="transmembrane region" description="Helical" evidence="7">
    <location>
        <begin position="390"/>
        <end position="416"/>
    </location>
</feature>
<dbReference type="GeneID" id="17326420"/>
<dbReference type="GO" id="GO:0022857">
    <property type="term" value="F:transmembrane transporter activity"/>
    <property type="evidence" value="ECO:0007669"/>
    <property type="project" value="InterPro"/>
</dbReference>
<organism evidence="9 10">
    <name type="scientific">Chondrus crispus</name>
    <name type="common">Carrageen Irish moss</name>
    <name type="synonym">Polymorpha crispa</name>
    <dbReference type="NCBI Taxonomy" id="2769"/>
    <lineage>
        <taxon>Eukaryota</taxon>
        <taxon>Rhodophyta</taxon>
        <taxon>Florideophyceae</taxon>
        <taxon>Rhodymeniophycidae</taxon>
        <taxon>Gigartinales</taxon>
        <taxon>Gigartinaceae</taxon>
        <taxon>Chondrus</taxon>
    </lineage>
</organism>
<dbReference type="InterPro" id="IPR011701">
    <property type="entry name" value="MFS"/>
</dbReference>
<feature type="transmembrane region" description="Helical" evidence="7">
    <location>
        <begin position="158"/>
        <end position="180"/>
    </location>
</feature>
<dbReference type="PANTHER" id="PTHR23505">
    <property type="entry name" value="SPINSTER"/>
    <property type="match status" value="1"/>
</dbReference>
<evidence type="ECO:0000256" key="4">
    <source>
        <dbReference type="ARBA" id="ARBA00022989"/>
    </source>
</evidence>
<dbReference type="GO" id="GO:0016020">
    <property type="term" value="C:membrane"/>
    <property type="evidence" value="ECO:0007669"/>
    <property type="project" value="UniProtKB-SubCell"/>
</dbReference>
<evidence type="ECO:0000256" key="6">
    <source>
        <dbReference type="ARBA" id="ARBA00024338"/>
    </source>
</evidence>
<dbReference type="CDD" id="cd17328">
    <property type="entry name" value="MFS_spinster_like"/>
    <property type="match status" value="1"/>
</dbReference>
<dbReference type="EMBL" id="HG001967">
    <property type="protein sequence ID" value="CDF38781.1"/>
    <property type="molecule type" value="Genomic_DNA"/>
</dbReference>
<comment type="subcellular location">
    <subcellularLocation>
        <location evidence="1">Membrane</location>
        <topology evidence="1">Multi-pass membrane protein</topology>
    </subcellularLocation>
</comment>
<reference evidence="10" key="1">
    <citation type="journal article" date="2013" name="Proc. Natl. Acad. Sci. U.S.A.">
        <title>Genome structure and metabolic features in the red seaweed Chondrus crispus shed light on evolution of the Archaeplastida.</title>
        <authorList>
            <person name="Collen J."/>
            <person name="Porcel B."/>
            <person name="Carre W."/>
            <person name="Ball S.G."/>
            <person name="Chaparro C."/>
            <person name="Tonon T."/>
            <person name="Barbeyron T."/>
            <person name="Michel G."/>
            <person name="Noel B."/>
            <person name="Valentin K."/>
            <person name="Elias M."/>
            <person name="Artiguenave F."/>
            <person name="Arun A."/>
            <person name="Aury J.M."/>
            <person name="Barbosa-Neto J.F."/>
            <person name="Bothwell J.H."/>
            <person name="Bouget F.Y."/>
            <person name="Brillet L."/>
            <person name="Cabello-Hurtado F."/>
            <person name="Capella-Gutierrez S."/>
            <person name="Charrier B."/>
            <person name="Cladiere L."/>
            <person name="Cock J.M."/>
            <person name="Coelho S.M."/>
            <person name="Colleoni C."/>
            <person name="Czjzek M."/>
            <person name="Da Silva C."/>
            <person name="Delage L."/>
            <person name="Denoeud F."/>
            <person name="Deschamps P."/>
            <person name="Dittami S.M."/>
            <person name="Gabaldon T."/>
            <person name="Gachon C.M."/>
            <person name="Groisillier A."/>
            <person name="Herve C."/>
            <person name="Jabbari K."/>
            <person name="Katinka M."/>
            <person name="Kloareg B."/>
            <person name="Kowalczyk N."/>
            <person name="Labadie K."/>
            <person name="Leblanc C."/>
            <person name="Lopez P.J."/>
            <person name="McLachlan D.H."/>
            <person name="Meslet-Cladiere L."/>
            <person name="Moustafa A."/>
            <person name="Nehr Z."/>
            <person name="Nyvall Collen P."/>
            <person name="Panaud O."/>
            <person name="Partensky F."/>
            <person name="Poulain J."/>
            <person name="Rensing S.A."/>
            <person name="Rousvoal S."/>
            <person name="Samson G."/>
            <person name="Symeonidi A."/>
            <person name="Weissenbach J."/>
            <person name="Zambounis A."/>
            <person name="Wincker P."/>
            <person name="Boyen C."/>
        </authorList>
    </citation>
    <scope>NUCLEOTIDE SEQUENCE [LARGE SCALE GENOMIC DNA]</scope>
    <source>
        <strain evidence="10">cv. Stackhouse</strain>
    </source>
</reference>
<dbReference type="AlphaFoldDB" id="R7QMS0"/>
<keyword evidence="4 7" id="KW-1133">Transmembrane helix</keyword>
<dbReference type="Proteomes" id="UP000012073">
    <property type="component" value="Unassembled WGS sequence"/>
</dbReference>
<keyword evidence="2" id="KW-0813">Transport</keyword>
<dbReference type="Gene3D" id="1.20.1250.20">
    <property type="entry name" value="MFS general substrate transporter like domains"/>
    <property type="match status" value="1"/>
</dbReference>
<protein>
    <recommendedName>
        <fullName evidence="8">Major facilitator superfamily (MFS) profile domain-containing protein</fullName>
    </recommendedName>
</protein>